<organism evidence="10 11">
    <name type="scientific">Confluentibacter flavum</name>
    <dbReference type="NCBI Taxonomy" id="1909700"/>
    <lineage>
        <taxon>Bacteria</taxon>
        <taxon>Pseudomonadati</taxon>
        <taxon>Bacteroidota</taxon>
        <taxon>Flavobacteriia</taxon>
        <taxon>Flavobacteriales</taxon>
        <taxon>Flavobacteriaceae</taxon>
        <taxon>Confluentibacter</taxon>
    </lineage>
</organism>
<gene>
    <name evidence="10" type="ORF">CSW08_17020</name>
</gene>
<feature type="transmembrane region" description="Helical" evidence="8">
    <location>
        <begin position="362"/>
        <end position="380"/>
    </location>
</feature>
<feature type="transmembrane region" description="Helical" evidence="8">
    <location>
        <begin position="168"/>
        <end position="186"/>
    </location>
</feature>
<keyword evidence="5 8" id="KW-0812">Transmembrane</keyword>
<evidence type="ECO:0000256" key="3">
    <source>
        <dbReference type="ARBA" id="ARBA00022676"/>
    </source>
</evidence>
<evidence type="ECO:0000256" key="4">
    <source>
        <dbReference type="ARBA" id="ARBA00022679"/>
    </source>
</evidence>
<dbReference type="GO" id="GO:0005886">
    <property type="term" value="C:plasma membrane"/>
    <property type="evidence" value="ECO:0007669"/>
    <property type="project" value="UniProtKB-SubCell"/>
</dbReference>
<keyword evidence="2" id="KW-1003">Cell membrane</keyword>
<feature type="transmembrane region" description="Helical" evidence="8">
    <location>
        <begin position="329"/>
        <end position="350"/>
    </location>
</feature>
<evidence type="ECO:0000313" key="11">
    <source>
        <dbReference type="Proteomes" id="UP000233435"/>
    </source>
</evidence>
<feature type="domain" description="Glycosyltransferase RgtA/B/C/D-like" evidence="9">
    <location>
        <begin position="96"/>
        <end position="236"/>
    </location>
</feature>
<dbReference type="RefSeq" id="WP_106661121.1">
    <property type="nucleotide sequence ID" value="NZ_PJEO01000056.1"/>
</dbReference>
<evidence type="ECO:0000256" key="1">
    <source>
        <dbReference type="ARBA" id="ARBA00004651"/>
    </source>
</evidence>
<accession>A0A2N3HFN8</accession>
<dbReference type="InterPro" id="IPR038731">
    <property type="entry name" value="RgtA/B/C-like"/>
</dbReference>
<feature type="transmembrane region" description="Helical" evidence="8">
    <location>
        <begin position="302"/>
        <end position="323"/>
    </location>
</feature>
<feature type="transmembrane region" description="Helical" evidence="8">
    <location>
        <begin position="386"/>
        <end position="407"/>
    </location>
</feature>
<dbReference type="OrthoDB" id="495800at2"/>
<proteinExistence type="predicted"/>
<sequence length="531" mass="62339">MQKLNQIFCQPYLYIIIALIGISLKFYKLDQQFFWDDEIATILHTSGITMHEYGSNIPVNKIINKTYFDDILRLNDRNLSFSDQFIGLLKMPQLTPGHYYYFIFLTRMLGDNYMVYRGFSVFLFLISILFLFLLTKKIFKSNTTAWIATSIYSVSPFFQIYAQEARYYILWSAALFIMHYVFLLAIEKQRIKWWILYAAVGFFAVHTTILFYITLLAHFIYIIICYRDKWKPVVLSQFAIFLSSLPWLIYAFMSRNQIMNSLEWHKIPVGSGVNFLELLHTQFNSFNEILVYFEKLPINETFYNIGIWFYGLALLGGIILFFFKAEHKLKWFVGLITFLGVIILIILDLIRSSGSSYLSRYLLINFVGMIILISFVFHKIMEKRPVLFGVLFLLIISVEIISSLGFANNLSDGNRADSLYHVKDAKEKFYGNEHILIISDFNVLNSRSPTTFMSLMHASKNNNIDVIYATPDYPNFNENFPLETYDKVYAMYVSDALLKQLKNNFTKDELILKEERIMYGFDVSVYEIKNE</sequence>
<evidence type="ECO:0000259" key="9">
    <source>
        <dbReference type="Pfam" id="PF13231"/>
    </source>
</evidence>
<keyword evidence="7 8" id="KW-0472">Membrane</keyword>
<feature type="transmembrane region" description="Helical" evidence="8">
    <location>
        <begin position="12"/>
        <end position="29"/>
    </location>
</feature>
<dbReference type="Proteomes" id="UP000233435">
    <property type="component" value="Unassembled WGS sequence"/>
</dbReference>
<dbReference type="Pfam" id="PF13231">
    <property type="entry name" value="PMT_2"/>
    <property type="match status" value="1"/>
</dbReference>
<dbReference type="PANTHER" id="PTHR33908">
    <property type="entry name" value="MANNOSYLTRANSFERASE YKCB-RELATED"/>
    <property type="match status" value="1"/>
</dbReference>
<keyword evidence="6 8" id="KW-1133">Transmembrane helix</keyword>
<name>A0A2N3HFN8_9FLAO</name>
<dbReference type="EMBL" id="PJEO01000056">
    <property type="protein sequence ID" value="PKQ43704.1"/>
    <property type="molecule type" value="Genomic_DNA"/>
</dbReference>
<feature type="transmembrane region" description="Helical" evidence="8">
    <location>
        <begin position="114"/>
        <end position="133"/>
    </location>
</feature>
<dbReference type="GO" id="GO:0016763">
    <property type="term" value="F:pentosyltransferase activity"/>
    <property type="evidence" value="ECO:0007669"/>
    <property type="project" value="TreeGrafter"/>
</dbReference>
<feature type="transmembrane region" description="Helical" evidence="8">
    <location>
        <begin position="230"/>
        <end position="252"/>
    </location>
</feature>
<keyword evidence="4" id="KW-0808">Transferase</keyword>
<comment type="caution">
    <text evidence="10">The sequence shown here is derived from an EMBL/GenBank/DDBJ whole genome shotgun (WGS) entry which is preliminary data.</text>
</comment>
<feature type="transmembrane region" description="Helical" evidence="8">
    <location>
        <begin position="193"/>
        <end position="224"/>
    </location>
</feature>
<dbReference type="PANTHER" id="PTHR33908:SF11">
    <property type="entry name" value="MEMBRANE PROTEIN"/>
    <property type="match status" value="1"/>
</dbReference>
<evidence type="ECO:0000256" key="8">
    <source>
        <dbReference type="SAM" id="Phobius"/>
    </source>
</evidence>
<reference evidence="10 11" key="1">
    <citation type="submission" date="2017-12" db="EMBL/GenBank/DDBJ databases">
        <title>Confluentibacter flavum sp. nov., isolated from the saline lake.</title>
        <authorList>
            <person name="Yu L."/>
        </authorList>
    </citation>
    <scope>NUCLEOTIDE SEQUENCE [LARGE SCALE GENOMIC DNA]</scope>
    <source>
        <strain evidence="10 11">3B</strain>
    </source>
</reference>
<evidence type="ECO:0000256" key="2">
    <source>
        <dbReference type="ARBA" id="ARBA00022475"/>
    </source>
</evidence>
<evidence type="ECO:0000256" key="6">
    <source>
        <dbReference type="ARBA" id="ARBA00022989"/>
    </source>
</evidence>
<comment type="subcellular location">
    <subcellularLocation>
        <location evidence="1">Cell membrane</location>
        <topology evidence="1">Multi-pass membrane protein</topology>
    </subcellularLocation>
</comment>
<evidence type="ECO:0000313" key="10">
    <source>
        <dbReference type="EMBL" id="PKQ43704.1"/>
    </source>
</evidence>
<dbReference type="GO" id="GO:0009103">
    <property type="term" value="P:lipopolysaccharide biosynthetic process"/>
    <property type="evidence" value="ECO:0007669"/>
    <property type="project" value="UniProtKB-ARBA"/>
</dbReference>
<evidence type="ECO:0000256" key="5">
    <source>
        <dbReference type="ARBA" id="ARBA00022692"/>
    </source>
</evidence>
<keyword evidence="11" id="KW-1185">Reference proteome</keyword>
<keyword evidence="3" id="KW-0328">Glycosyltransferase</keyword>
<dbReference type="AlphaFoldDB" id="A0A2N3HFN8"/>
<protein>
    <recommendedName>
        <fullName evidence="9">Glycosyltransferase RgtA/B/C/D-like domain-containing protein</fullName>
    </recommendedName>
</protein>
<evidence type="ECO:0000256" key="7">
    <source>
        <dbReference type="ARBA" id="ARBA00023136"/>
    </source>
</evidence>
<dbReference type="InterPro" id="IPR050297">
    <property type="entry name" value="LipidA_mod_glycosyltrf_83"/>
</dbReference>